<keyword evidence="6" id="KW-1185">Reference proteome</keyword>
<evidence type="ECO:0000256" key="1">
    <source>
        <dbReference type="ARBA" id="ARBA00022574"/>
    </source>
</evidence>
<protein>
    <submittedName>
        <fullName evidence="4">Uncharacterized protein</fullName>
    </submittedName>
</protein>
<proteinExistence type="predicted"/>
<gene>
    <name evidence="4" type="ORF">GPM918_LOCUS6245</name>
    <name evidence="5" type="ORF">SRO942_LOCUS6245</name>
</gene>
<dbReference type="InterPro" id="IPR001680">
    <property type="entry name" value="WD40_rpt"/>
</dbReference>
<dbReference type="SUPFAM" id="SSF50978">
    <property type="entry name" value="WD40 repeat-like"/>
    <property type="match status" value="1"/>
</dbReference>
<dbReference type="PANTHER" id="PTHR19854">
    <property type="entry name" value="TRANSDUCIN BETA-LIKE 3"/>
    <property type="match status" value="1"/>
</dbReference>
<dbReference type="InterPro" id="IPR036322">
    <property type="entry name" value="WD40_repeat_dom_sf"/>
</dbReference>
<evidence type="ECO:0000256" key="2">
    <source>
        <dbReference type="ARBA" id="ARBA00022737"/>
    </source>
</evidence>
<keyword evidence="2" id="KW-0677">Repeat</keyword>
<dbReference type="PANTHER" id="PTHR19854:SF1">
    <property type="entry name" value="GUANINE NUCLEOTIDE-BINDING PROTEIN SUBUNIT BETA-LIKE PROTEIN 1"/>
    <property type="match status" value="1"/>
</dbReference>
<feature type="repeat" description="WD" evidence="3">
    <location>
        <begin position="313"/>
        <end position="352"/>
    </location>
</feature>
<sequence length="352" mass="40746">MEHESSKKKLFSPPPEPSFVLRSFESGVTCVHYSIIDNKSFLYAADQIGLVYLYNLHLRTNIFKFQAHENNESIFGLSLFSQNKNNFVTLGKDGFVKVWDLDKSINKTPIWTYQLNHCSFCNCDITQNLIVVPLKESSTVGTLDYRLSSSVIVQKFSPSNKCGMVMKLHVLNDKWLFIAYENGLLAVYNLINSQPIAEINVIENKDEPLMAMDVCSFVDNQKTNDDDNDEFIIATCLCGTSLNEIYSIEFIEQKKLNQFSLRKQDKTKFHLLLPNNGCNVIKYRQDSKLFALSSWDSRIRLYRRHNGKQLVMFDYHHQHVNCIDFSPNTFQMACGSNDRTVSIWDIYNRKME</sequence>
<dbReference type="PROSITE" id="PS50294">
    <property type="entry name" value="WD_REPEATS_REGION"/>
    <property type="match status" value="1"/>
</dbReference>
<organism evidence="4 6">
    <name type="scientific">Didymodactylos carnosus</name>
    <dbReference type="NCBI Taxonomy" id="1234261"/>
    <lineage>
        <taxon>Eukaryota</taxon>
        <taxon>Metazoa</taxon>
        <taxon>Spiralia</taxon>
        <taxon>Gnathifera</taxon>
        <taxon>Rotifera</taxon>
        <taxon>Eurotatoria</taxon>
        <taxon>Bdelloidea</taxon>
        <taxon>Philodinida</taxon>
        <taxon>Philodinidae</taxon>
        <taxon>Didymodactylos</taxon>
    </lineage>
</organism>
<keyword evidence="1 3" id="KW-0853">WD repeat</keyword>
<dbReference type="OrthoDB" id="7668193at2759"/>
<evidence type="ECO:0000313" key="4">
    <source>
        <dbReference type="EMBL" id="CAF0854319.1"/>
    </source>
</evidence>
<feature type="repeat" description="WD" evidence="3">
    <location>
        <begin position="80"/>
        <end position="102"/>
    </location>
</feature>
<dbReference type="SMART" id="SM00320">
    <property type="entry name" value="WD40"/>
    <property type="match status" value="5"/>
</dbReference>
<dbReference type="EMBL" id="CAJNOQ010000951">
    <property type="protein sequence ID" value="CAF0854319.1"/>
    <property type="molecule type" value="Genomic_DNA"/>
</dbReference>
<dbReference type="EMBL" id="CAJOBC010000951">
    <property type="protein sequence ID" value="CAF3642072.1"/>
    <property type="molecule type" value="Genomic_DNA"/>
</dbReference>
<comment type="caution">
    <text evidence="4">The sequence shown here is derived from an EMBL/GenBank/DDBJ whole genome shotgun (WGS) entry which is preliminary data.</text>
</comment>
<evidence type="ECO:0000313" key="6">
    <source>
        <dbReference type="Proteomes" id="UP000663829"/>
    </source>
</evidence>
<evidence type="ECO:0000256" key="3">
    <source>
        <dbReference type="PROSITE-ProRule" id="PRU00221"/>
    </source>
</evidence>
<dbReference type="InterPro" id="IPR015943">
    <property type="entry name" value="WD40/YVTN_repeat-like_dom_sf"/>
</dbReference>
<dbReference type="Pfam" id="PF00400">
    <property type="entry name" value="WD40"/>
    <property type="match status" value="2"/>
</dbReference>
<dbReference type="Proteomes" id="UP000663829">
    <property type="component" value="Unassembled WGS sequence"/>
</dbReference>
<accession>A0A813W1V5</accession>
<dbReference type="PROSITE" id="PS50082">
    <property type="entry name" value="WD_REPEATS_2"/>
    <property type="match status" value="2"/>
</dbReference>
<evidence type="ECO:0000313" key="5">
    <source>
        <dbReference type="EMBL" id="CAF3642072.1"/>
    </source>
</evidence>
<dbReference type="AlphaFoldDB" id="A0A813W1V5"/>
<name>A0A813W1V5_9BILA</name>
<reference evidence="4" key="1">
    <citation type="submission" date="2021-02" db="EMBL/GenBank/DDBJ databases">
        <authorList>
            <person name="Nowell W R."/>
        </authorList>
    </citation>
    <scope>NUCLEOTIDE SEQUENCE</scope>
</reference>
<dbReference type="Gene3D" id="2.130.10.10">
    <property type="entry name" value="YVTN repeat-like/Quinoprotein amine dehydrogenase"/>
    <property type="match status" value="2"/>
</dbReference>
<dbReference type="Proteomes" id="UP000681722">
    <property type="component" value="Unassembled WGS sequence"/>
</dbReference>